<name>A0ABU7BST7_9TELE</name>
<organism evidence="1 2">
    <name type="scientific">Ataeniobius toweri</name>
    <dbReference type="NCBI Taxonomy" id="208326"/>
    <lineage>
        <taxon>Eukaryota</taxon>
        <taxon>Metazoa</taxon>
        <taxon>Chordata</taxon>
        <taxon>Craniata</taxon>
        <taxon>Vertebrata</taxon>
        <taxon>Euteleostomi</taxon>
        <taxon>Actinopterygii</taxon>
        <taxon>Neopterygii</taxon>
        <taxon>Teleostei</taxon>
        <taxon>Neoteleostei</taxon>
        <taxon>Acanthomorphata</taxon>
        <taxon>Ovalentaria</taxon>
        <taxon>Atherinomorphae</taxon>
        <taxon>Cyprinodontiformes</taxon>
        <taxon>Goodeidae</taxon>
        <taxon>Ataeniobius</taxon>
    </lineage>
</organism>
<keyword evidence="2" id="KW-1185">Reference proteome</keyword>
<protein>
    <submittedName>
        <fullName evidence="1">Uncharacterized protein</fullName>
    </submittedName>
</protein>
<comment type="caution">
    <text evidence="1">The sequence shown here is derived from an EMBL/GenBank/DDBJ whole genome shotgun (WGS) entry which is preliminary data.</text>
</comment>
<evidence type="ECO:0000313" key="1">
    <source>
        <dbReference type="EMBL" id="MED6253593.1"/>
    </source>
</evidence>
<accession>A0ABU7BST7</accession>
<dbReference type="Proteomes" id="UP001345963">
    <property type="component" value="Unassembled WGS sequence"/>
</dbReference>
<proteinExistence type="predicted"/>
<sequence length="71" mass="7955">MERRKGSITWKAHINEKLLSEHTEHTRGDVSGATGSADLELGDIPGTHFKVFHQVSIILDGMRSMHMYCCS</sequence>
<reference evidence="1 2" key="1">
    <citation type="submission" date="2021-07" db="EMBL/GenBank/DDBJ databases">
        <authorList>
            <person name="Palmer J.M."/>
        </authorList>
    </citation>
    <scope>NUCLEOTIDE SEQUENCE [LARGE SCALE GENOMIC DNA]</scope>
    <source>
        <strain evidence="1 2">AT_MEX2019</strain>
        <tissue evidence="1">Muscle</tissue>
    </source>
</reference>
<gene>
    <name evidence="1" type="ORF">ATANTOWER_011424</name>
</gene>
<dbReference type="EMBL" id="JAHUTI010068867">
    <property type="protein sequence ID" value="MED6253593.1"/>
    <property type="molecule type" value="Genomic_DNA"/>
</dbReference>
<evidence type="ECO:0000313" key="2">
    <source>
        <dbReference type="Proteomes" id="UP001345963"/>
    </source>
</evidence>